<name>A0A855SI91_PHOAN</name>
<dbReference type="EMBL" id="PYOY01000001">
    <property type="protein sequence ID" value="PSX09904.1"/>
    <property type="molecule type" value="Genomic_DNA"/>
</dbReference>
<dbReference type="GeneID" id="61227814"/>
<comment type="caution">
    <text evidence="2">The sequence shown here is derived from an EMBL/GenBank/DDBJ whole genome shotgun (WGS) entry which is preliminary data.</text>
</comment>
<evidence type="ECO:0000256" key="1">
    <source>
        <dbReference type="SAM" id="SignalP"/>
    </source>
</evidence>
<protein>
    <submittedName>
        <fullName evidence="2">Phosphoesterase</fullName>
    </submittedName>
</protein>
<dbReference type="InterPro" id="IPR051918">
    <property type="entry name" value="STPP_CPPED1"/>
</dbReference>
<dbReference type="RefSeq" id="WP_045137421.1">
    <property type="nucleotide sequence ID" value="NZ_JZSZ01000001.1"/>
</dbReference>
<proteinExistence type="predicted"/>
<dbReference type="Proteomes" id="UP000241440">
    <property type="component" value="Unassembled WGS sequence"/>
</dbReference>
<dbReference type="InterPro" id="IPR006311">
    <property type="entry name" value="TAT_signal"/>
</dbReference>
<feature type="signal peptide" evidence="1">
    <location>
        <begin position="1"/>
        <end position="18"/>
    </location>
</feature>
<sequence>MSYQLSRRQFLLSSASVAATSATVLPGCKLQSNNNQTDQTHRIALLGDVHFHDIHGDFGFNDNEVCIRTMQDSVGSTRMFNENYFVFKATLDDIVAEGIKFVILVGDFSDDGQEAHVDGLKRVLDQYSDEYGLEFFLTHGNHDPTTPYGEDCDKTFLRSDGAGIKVTSNQSDVENFIPSDEVDGVLYSPKMQSLGFMPLMEKLGRFGFQSQPHYHYYETPWKSDKLEDRVYQATSADGTYTVECPDSSYLVEPIEGFWICSVDMNTHVPLDPLGSQWDHDAKGYEDGKVQKPQVLAWLKDVIKRADEQGKTLLVFSHYPAIEYLNYSADDFYYLFADSSYNHKRVPTSETTEELIDCGLKLHFAGHIHINDTAKYVGRNGQTLVNVQAPSLAAYIPAYKKITCYGPDDFEIETKVIEDVPEFDSLFNHYENEIDWRTAKGLDTHWKSMLEVSSYRELMYQHLICLTVNNKSDDWGWDMRHLYQSKFPLYWLMVLSLIDDDLSGTELSTLVDNITPDTDDTKVIDLLVEAGIEQVSVNNAIEDVNQHLINMNYNRQQLNQAIFTDYCNAMLHIRNGDELALQDIGLDKVVGYSVVAELFGRCDIDNNLENHDYSQDYIEADPEAGSHEEFDDNKDNLSNLKLRLAALARIFHMFRITEPTTHFRVFPSRGEVLDLSNENPLRIKA</sequence>
<dbReference type="SUPFAM" id="SSF56300">
    <property type="entry name" value="Metallo-dependent phosphatases"/>
    <property type="match status" value="1"/>
</dbReference>
<dbReference type="AlphaFoldDB" id="A0A855SI91"/>
<gene>
    <name evidence="2" type="ORF">C0W41_03685</name>
</gene>
<reference evidence="2 3" key="1">
    <citation type="submission" date="2018-01" db="EMBL/GenBank/DDBJ databases">
        <title>Whole genome sequencing of Histamine producing bacteria.</title>
        <authorList>
            <person name="Butler K."/>
        </authorList>
    </citation>
    <scope>NUCLEOTIDE SEQUENCE [LARGE SCALE GENOMIC DNA]</scope>
    <source>
        <strain evidence="2 3">A2-1</strain>
    </source>
</reference>
<evidence type="ECO:0000313" key="2">
    <source>
        <dbReference type="EMBL" id="PSX09904.1"/>
    </source>
</evidence>
<organism evidence="2 3">
    <name type="scientific">Photobacterium angustum</name>
    <dbReference type="NCBI Taxonomy" id="661"/>
    <lineage>
        <taxon>Bacteria</taxon>
        <taxon>Pseudomonadati</taxon>
        <taxon>Pseudomonadota</taxon>
        <taxon>Gammaproteobacteria</taxon>
        <taxon>Vibrionales</taxon>
        <taxon>Vibrionaceae</taxon>
        <taxon>Photobacterium</taxon>
    </lineage>
</organism>
<dbReference type="PANTHER" id="PTHR43143:SF1">
    <property type="entry name" value="SERINE_THREONINE-PROTEIN PHOSPHATASE CPPED1"/>
    <property type="match status" value="1"/>
</dbReference>
<dbReference type="InterPro" id="IPR029052">
    <property type="entry name" value="Metallo-depent_PP-like"/>
</dbReference>
<dbReference type="PROSITE" id="PS51318">
    <property type="entry name" value="TAT"/>
    <property type="match status" value="1"/>
</dbReference>
<feature type="chain" id="PRO_5032574686" evidence="1">
    <location>
        <begin position="19"/>
        <end position="684"/>
    </location>
</feature>
<keyword evidence="1" id="KW-0732">Signal</keyword>
<dbReference type="PANTHER" id="PTHR43143">
    <property type="entry name" value="METALLOPHOSPHOESTERASE, CALCINEURIN SUPERFAMILY"/>
    <property type="match status" value="1"/>
</dbReference>
<accession>A0A855SI91</accession>
<dbReference type="Gene3D" id="3.60.21.10">
    <property type="match status" value="2"/>
</dbReference>
<evidence type="ECO:0000313" key="3">
    <source>
        <dbReference type="Proteomes" id="UP000241440"/>
    </source>
</evidence>